<dbReference type="RefSeq" id="WP_068010954.1">
    <property type="nucleotide sequence ID" value="NZ_FOFM01000011.1"/>
</dbReference>
<gene>
    <name evidence="1" type="ORF">PsAD2_04541</name>
</gene>
<dbReference type="STRING" id="989403.SAMN05421798_111103"/>
<comment type="caution">
    <text evidence="1">The sequence shown here is derived from an EMBL/GenBank/DDBJ whole genome shotgun (WGS) entry which is preliminary data.</text>
</comment>
<dbReference type="AlphaFoldDB" id="A0A165T1X0"/>
<organism evidence="1 2">
    <name type="scientific">Pseudovibrio axinellae</name>
    <dbReference type="NCBI Taxonomy" id="989403"/>
    <lineage>
        <taxon>Bacteria</taxon>
        <taxon>Pseudomonadati</taxon>
        <taxon>Pseudomonadota</taxon>
        <taxon>Alphaproteobacteria</taxon>
        <taxon>Hyphomicrobiales</taxon>
        <taxon>Stappiaceae</taxon>
        <taxon>Pseudovibrio</taxon>
    </lineage>
</organism>
<dbReference type="OrthoDB" id="7873666at2"/>
<protein>
    <submittedName>
        <fullName evidence="1">Uncharacterized protein</fullName>
    </submittedName>
</protein>
<evidence type="ECO:0000313" key="2">
    <source>
        <dbReference type="Proteomes" id="UP000076577"/>
    </source>
</evidence>
<keyword evidence="2" id="KW-1185">Reference proteome</keyword>
<name>A0A165T1X0_9HYPH</name>
<evidence type="ECO:0000313" key="1">
    <source>
        <dbReference type="EMBL" id="KZL05186.1"/>
    </source>
</evidence>
<accession>A0A165T1X0</accession>
<dbReference type="Proteomes" id="UP000076577">
    <property type="component" value="Unassembled WGS sequence"/>
</dbReference>
<proteinExistence type="predicted"/>
<sequence>MHSVEKIKRGNGCVLHPEVSFFDIGVPDSILNVPGMLSTGERMLLYSLSKRNYRGIGSIIDAGSFMGSSVVASAQGLEDNPLFQGKKSFALDRRKPVNSYELGYLPKPAGGKEVTRNFCGKNYRMGDSFLPILKESIAPHQKLVKLNIGDLKRYKWTGRPIEICFIDVCKTSDLNRHVAQQFMPCLIPAQSYFLNQDFFFDRLPWIKVTMGYLEEYFDWYGQVFSTSIYKCKKQIPADVVAYDPFQEGTLDECLKYHDMHPRAYISDMYRLRMDISRAYLMALKGRKEDALEYLDALGVTYEHVFEEGTAAAETNLMRYQRAQRQIVRGVRKAMA</sequence>
<dbReference type="PATRIC" id="fig|989403.3.peg.4975"/>
<dbReference type="EMBL" id="LMCB01000159">
    <property type="protein sequence ID" value="KZL05186.1"/>
    <property type="molecule type" value="Genomic_DNA"/>
</dbReference>
<reference evidence="1 2" key="1">
    <citation type="journal article" date="2016" name="Front. Microbiol.">
        <title>Comparative Genomic Analysis Reveals a Diverse Repertoire of Genes Involved in Prokaryote-Eukaryote Interactions within the Pseudovibrio Genus.</title>
        <authorList>
            <person name="Romano S."/>
            <person name="Fernandez-Guerra A."/>
            <person name="Reen F.J."/>
            <person name="Glockner F.O."/>
            <person name="Crowley S.P."/>
            <person name="O'Sullivan O."/>
            <person name="Cotter P.D."/>
            <person name="Adams C."/>
            <person name="Dobson A.D."/>
            <person name="O'Gara F."/>
        </authorList>
    </citation>
    <scope>NUCLEOTIDE SEQUENCE [LARGE SCALE GENOMIC DNA]</scope>
    <source>
        <strain evidence="1 2">Ad2</strain>
    </source>
</reference>